<dbReference type="EMBL" id="KU144971">
    <property type="protein sequence ID" value="AMK59190.1"/>
    <property type="molecule type" value="Genomic_DNA"/>
</dbReference>
<dbReference type="AlphaFoldDB" id="A0A126SY04"/>
<proteinExistence type="predicted"/>
<dbReference type="PANTHER" id="PTHR21192:SF2">
    <property type="entry name" value="NADH DEHYDROGENASE [UBIQUINONE] 1 ALPHA SUBCOMPLEX ASSEMBLY FACTOR 3"/>
    <property type="match status" value="1"/>
</dbReference>
<sequence length="133" mass="14166">MKIHIERGASYRVQGYAAGSVTVARGDAQAQHILTSASLLQPDAPPLAWPVGDQAPPPLAAFEALLEHAPELVLYGSGARLRFPGAQVMRLFHARGIGFETMDTFAACRTYNVLSMEGRRVLAALLIGPPMGA</sequence>
<dbReference type="InterPro" id="IPR007523">
    <property type="entry name" value="NDUFAF3/AAMDC"/>
</dbReference>
<dbReference type="PANTHER" id="PTHR21192">
    <property type="entry name" value="NUCLEAR PROTEIN E3-3"/>
    <property type="match status" value="1"/>
</dbReference>
<dbReference type="InterPro" id="IPR036748">
    <property type="entry name" value="MTH938-like_sf"/>
</dbReference>
<organism evidence="1">
    <name type="scientific">uncultured bacterium UPO43</name>
    <dbReference type="NCBI Taxonomy" id="1776968"/>
    <lineage>
        <taxon>Bacteria</taxon>
        <taxon>environmental samples</taxon>
    </lineage>
</organism>
<dbReference type="SUPFAM" id="SSF64076">
    <property type="entry name" value="MTH938-like"/>
    <property type="match status" value="1"/>
</dbReference>
<protein>
    <submittedName>
        <fullName evidence="1">Uncharacterized protein</fullName>
    </submittedName>
</protein>
<accession>A0A126SY04</accession>
<dbReference type="Pfam" id="PF04430">
    <property type="entry name" value="DUF498"/>
    <property type="match status" value="1"/>
</dbReference>
<reference evidence="1" key="1">
    <citation type="journal article" date="2016" name="Appl. Environ. Microbiol.">
        <title>Functional Metagenomics of a Biostimulated Petroleum-Contaminated Soil Reveals an Extraordinary Diversity of Extradiol Dioxygenases.</title>
        <authorList>
            <person name="Terron-Gonzalez L."/>
            <person name="Martin-Cabello G."/>
            <person name="Ferrer M."/>
            <person name="Santero E."/>
        </authorList>
    </citation>
    <scope>NUCLEOTIDE SEQUENCE</scope>
</reference>
<name>A0A126SY04_9BACT</name>
<evidence type="ECO:0000313" key="1">
    <source>
        <dbReference type="EMBL" id="AMK59190.1"/>
    </source>
</evidence>
<dbReference type="Gene3D" id="3.40.1230.10">
    <property type="entry name" value="MTH938-like"/>
    <property type="match status" value="1"/>
</dbReference>